<keyword evidence="1" id="KW-0812">Transmembrane</keyword>
<protein>
    <submittedName>
        <fullName evidence="2">Uncharacterized protein</fullName>
    </submittedName>
</protein>
<keyword evidence="3" id="KW-1185">Reference proteome</keyword>
<reference evidence="2 3" key="1">
    <citation type="submission" date="2018-02" db="EMBL/GenBank/DDBJ databases">
        <title>The genomes of Aspergillus section Nigri reveals drivers in fungal speciation.</title>
        <authorList>
            <consortium name="DOE Joint Genome Institute"/>
            <person name="Vesth T.C."/>
            <person name="Nybo J."/>
            <person name="Theobald S."/>
            <person name="Brandl J."/>
            <person name="Frisvad J.C."/>
            <person name="Nielsen K.F."/>
            <person name="Lyhne E.K."/>
            <person name="Kogle M.E."/>
            <person name="Kuo A."/>
            <person name="Riley R."/>
            <person name="Clum A."/>
            <person name="Nolan M."/>
            <person name="Lipzen A."/>
            <person name="Salamov A."/>
            <person name="Henrissat B."/>
            <person name="Wiebenga A."/>
            <person name="De vries R.P."/>
            <person name="Grigoriev I.V."/>
            <person name="Mortensen U.H."/>
            <person name="Andersen M.R."/>
            <person name="Baker S.E."/>
        </authorList>
    </citation>
    <scope>NUCLEOTIDE SEQUENCE [LARGE SCALE GENOMIC DNA]</scope>
    <source>
        <strain evidence="2 3">CBS 114.51</strain>
    </source>
</reference>
<evidence type="ECO:0000256" key="1">
    <source>
        <dbReference type="SAM" id="Phobius"/>
    </source>
</evidence>
<dbReference type="GeneID" id="37170299"/>
<accession>A0A8T8WSI3</accession>
<evidence type="ECO:0000313" key="2">
    <source>
        <dbReference type="EMBL" id="RAH78299.1"/>
    </source>
</evidence>
<proteinExistence type="predicted"/>
<gene>
    <name evidence="2" type="ORF">BO86DRAFT_183145</name>
</gene>
<organism evidence="2 3">
    <name type="scientific">Aspergillus japonicus CBS 114.51</name>
    <dbReference type="NCBI Taxonomy" id="1448312"/>
    <lineage>
        <taxon>Eukaryota</taxon>
        <taxon>Fungi</taxon>
        <taxon>Dikarya</taxon>
        <taxon>Ascomycota</taxon>
        <taxon>Pezizomycotina</taxon>
        <taxon>Eurotiomycetes</taxon>
        <taxon>Eurotiomycetidae</taxon>
        <taxon>Eurotiales</taxon>
        <taxon>Aspergillaceae</taxon>
        <taxon>Aspergillus</taxon>
        <taxon>Aspergillus subgen. Circumdati</taxon>
    </lineage>
</organism>
<keyword evidence="1" id="KW-0472">Membrane</keyword>
<name>A0A8T8WSI3_ASPJA</name>
<dbReference type="AlphaFoldDB" id="A0A8T8WSI3"/>
<dbReference type="EMBL" id="KZ824828">
    <property type="protein sequence ID" value="RAH78299.1"/>
    <property type="molecule type" value="Genomic_DNA"/>
</dbReference>
<evidence type="ECO:0000313" key="3">
    <source>
        <dbReference type="Proteomes" id="UP000249497"/>
    </source>
</evidence>
<dbReference type="RefSeq" id="XP_025524193.1">
    <property type="nucleotide sequence ID" value="XM_025666607.1"/>
</dbReference>
<feature type="transmembrane region" description="Helical" evidence="1">
    <location>
        <begin position="13"/>
        <end position="34"/>
    </location>
</feature>
<keyword evidence="1" id="KW-1133">Transmembrane helix</keyword>
<dbReference type="Proteomes" id="UP000249497">
    <property type="component" value="Unassembled WGS sequence"/>
</dbReference>
<sequence length="107" mass="12648">MQMLIRGSRTSRMWLRTSLTYLLNGGAVYHFILFRRGYFRRRGEHESDQRDMIATVGTNRTVSKPRCHQEPIVFSCRFRGRGRGTTERPGRLHCHRWLDIMPVQVPS</sequence>